<dbReference type="InterPro" id="IPR035906">
    <property type="entry name" value="MetI-like_sf"/>
</dbReference>
<sequence length="383" mass="42510">MWKYITNRILFAILTLAIISFFVFVLTSISPNNPVLKKSTDEFLAAKNSGSQVTLNEILMKNEAIYGFRYSTKVGSELVPGAKIPVVVRFFIYIGNFFKGEFGPYIKADQNLVLSQYKNIPELFFIPLKTTLIVTVPSLFASMALGLTLGIVSGYKRGKLFDNFTNVFVLIFISVPSFVVAPIAIAVALKLGITPKIPRYGGDATITYSEYILAYLPPITVMTLSSLAAFAISSRNVVITVLTSNYVLIAKTKGLSQKQIFFKYVARNISIPLFGLIFGSLLGLLSGSIIIERFWDINGTSQVITDAFSTGEIYVIMFSTIIFTSIGLLAAIIVDVAYAILDPKITYTTKSKRNYTIFFKNWLLRRKLIRERFPKTKGVANAA</sequence>
<dbReference type="Gene3D" id="1.10.3720.10">
    <property type="entry name" value="MetI-like"/>
    <property type="match status" value="1"/>
</dbReference>
<feature type="transmembrane region" description="Helical" evidence="7">
    <location>
        <begin position="132"/>
        <end position="155"/>
    </location>
</feature>
<dbReference type="GO" id="GO:0055085">
    <property type="term" value="P:transmembrane transport"/>
    <property type="evidence" value="ECO:0007669"/>
    <property type="project" value="InterPro"/>
</dbReference>
<evidence type="ECO:0000259" key="8">
    <source>
        <dbReference type="PROSITE" id="PS50928"/>
    </source>
</evidence>
<feature type="transmembrane region" description="Helical" evidence="7">
    <location>
        <begin position="269"/>
        <end position="291"/>
    </location>
</feature>
<dbReference type="InterPro" id="IPR000515">
    <property type="entry name" value="MetI-like"/>
</dbReference>
<dbReference type="EMBL" id="LR215043">
    <property type="protein sequence ID" value="VEU77929.1"/>
    <property type="molecule type" value="Genomic_DNA"/>
</dbReference>
<gene>
    <name evidence="9" type="primary">oppB_1</name>
    <name evidence="9" type="ORF">NCTC10184_00143</name>
</gene>
<dbReference type="Proteomes" id="UP000290876">
    <property type="component" value="Chromosome"/>
</dbReference>
<dbReference type="CDD" id="cd06261">
    <property type="entry name" value="TM_PBP2"/>
    <property type="match status" value="1"/>
</dbReference>
<organism evidence="9 10">
    <name type="scientific">Mycoplasmopsis columbinasalis</name>
    <dbReference type="NCBI Taxonomy" id="114880"/>
    <lineage>
        <taxon>Bacteria</taxon>
        <taxon>Bacillati</taxon>
        <taxon>Mycoplasmatota</taxon>
        <taxon>Mycoplasmoidales</taxon>
        <taxon>Metamycoplasmataceae</taxon>
        <taxon>Mycoplasmopsis</taxon>
    </lineage>
</organism>
<dbReference type="Pfam" id="PF00528">
    <property type="entry name" value="BPD_transp_1"/>
    <property type="match status" value="1"/>
</dbReference>
<keyword evidence="2 7" id="KW-0813">Transport</keyword>
<evidence type="ECO:0000313" key="10">
    <source>
        <dbReference type="Proteomes" id="UP000290876"/>
    </source>
</evidence>
<dbReference type="OrthoDB" id="9789439at2"/>
<evidence type="ECO:0000256" key="5">
    <source>
        <dbReference type="ARBA" id="ARBA00022989"/>
    </source>
</evidence>
<evidence type="ECO:0000313" key="9">
    <source>
        <dbReference type="EMBL" id="VEU77929.1"/>
    </source>
</evidence>
<evidence type="ECO:0000256" key="1">
    <source>
        <dbReference type="ARBA" id="ARBA00004651"/>
    </source>
</evidence>
<evidence type="ECO:0000256" key="6">
    <source>
        <dbReference type="ARBA" id="ARBA00023136"/>
    </source>
</evidence>
<keyword evidence="4 7" id="KW-0812">Transmembrane</keyword>
<dbReference type="PANTHER" id="PTHR30465:SF0">
    <property type="entry name" value="OLIGOPEPTIDE TRANSPORT SYSTEM PERMEASE PROTEIN APPB"/>
    <property type="match status" value="1"/>
</dbReference>
<protein>
    <submittedName>
        <fullName evidence="9">Oligopeptide transport system permease protein(OppB)</fullName>
    </submittedName>
</protein>
<dbReference type="PANTHER" id="PTHR30465">
    <property type="entry name" value="INNER MEMBRANE ABC TRANSPORTER"/>
    <property type="match status" value="1"/>
</dbReference>
<proteinExistence type="inferred from homology"/>
<name>A0A449B9S7_9BACT</name>
<dbReference type="GO" id="GO:0005886">
    <property type="term" value="C:plasma membrane"/>
    <property type="evidence" value="ECO:0007669"/>
    <property type="project" value="UniProtKB-SubCell"/>
</dbReference>
<reference evidence="9 10" key="1">
    <citation type="submission" date="2019-01" db="EMBL/GenBank/DDBJ databases">
        <authorList>
            <consortium name="Pathogen Informatics"/>
        </authorList>
    </citation>
    <scope>NUCLEOTIDE SEQUENCE [LARGE SCALE GENOMIC DNA]</scope>
    <source>
        <strain evidence="9 10">NCTC10184</strain>
    </source>
</reference>
<accession>A0A449B9S7</accession>
<feature type="transmembrane region" description="Helical" evidence="7">
    <location>
        <begin position="227"/>
        <end position="248"/>
    </location>
</feature>
<keyword evidence="6 7" id="KW-0472">Membrane</keyword>
<keyword evidence="5 7" id="KW-1133">Transmembrane helix</keyword>
<dbReference type="AlphaFoldDB" id="A0A449B9S7"/>
<comment type="similarity">
    <text evidence="7">Belongs to the binding-protein-dependent transport system permease family.</text>
</comment>
<evidence type="ECO:0000256" key="3">
    <source>
        <dbReference type="ARBA" id="ARBA00022475"/>
    </source>
</evidence>
<evidence type="ECO:0000256" key="4">
    <source>
        <dbReference type="ARBA" id="ARBA00022692"/>
    </source>
</evidence>
<dbReference type="SUPFAM" id="SSF161098">
    <property type="entry name" value="MetI-like"/>
    <property type="match status" value="1"/>
</dbReference>
<comment type="subcellular location">
    <subcellularLocation>
        <location evidence="1 7">Cell membrane</location>
        <topology evidence="1 7">Multi-pass membrane protein</topology>
    </subcellularLocation>
</comment>
<evidence type="ECO:0000256" key="7">
    <source>
        <dbReference type="RuleBase" id="RU363032"/>
    </source>
</evidence>
<evidence type="ECO:0000256" key="2">
    <source>
        <dbReference type="ARBA" id="ARBA00022448"/>
    </source>
</evidence>
<feature type="transmembrane region" description="Helical" evidence="7">
    <location>
        <begin position="9"/>
        <end position="29"/>
    </location>
</feature>
<dbReference type="PROSITE" id="PS50928">
    <property type="entry name" value="ABC_TM1"/>
    <property type="match status" value="1"/>
</dbReference>
<dbReference type="KEGG" id="mcob:NCTC10184_00143"/>
<keyword evidence="10" id="KW-1185">Reference proteome</keyword>
<feature type="transmembrane region" description="Helical" evidence="7">
    <location>
        <begin position="167"/>
        <end position="189"/>
    </location>
</feature>
<feature type="transmembrane region" description="Helical" evidence="7">
    <location>
        <begin position="313"/>
        <end position="341"/>
    </location>
</feature>
<feature type="domain" description="ABC transmembrane type-1" evidence="8">
    <location>
        <begin position="128"/>
        <end position="334"/>
    </location>
</feature>
<dbReference type="RefSeq" id="WP_129622785.1">
    <property type="nucleotide sequence ID" value="NZ_LR215043.1"/>
</dbReference>
<keyword evidence="3" id="KW-1003">Cell membrane</keyword>